<dbReference type="GO" id="GO:0032367">
    <property type="term" value="P:intracellular cholesterol transport"/>
    <property type="evidence" value="ECO:0007669"/>
    <property type="project" value="TreeGrafter"/>
</dbReference>
<evidence type="ECO:0000256" key="11">
    <source>
        <dbReference type="ARBA" id="ARBA00032620"/>
    </source>
</evidence>
<evidence type="ECO:0000256" key="10">
    <source>
        <dbReference type="ARBA" id="ARBA00023250"/>
    </source>
</evidence>
<reference evidence="14 15" key="1">
    <citation type="submission" date="2014-04" db="EMBL/GenBank/DDBJ databases">
        <title>Genome evolution of avian class.</title>
        <authorList>
            <person name="Zhang G."/>
            <person name="Li C."/>
        </authorList>
    </citation>
    <scope>NUCLEOTIDE SEQUENCE [LARGE SCALE GENOMIC DNA]</scope>
    <source>
        <strain evidence="14">BGI_N308</strain>
    </source>
</reference>
<dbReference type="STRING" id="441894.ENSSCUP00000025681"/>
<dbReference type="SMART" id="SM00234">
    <property type="entry name" value="START"/>
    <property type="match status" value="1"/>
</dbReference>
<organism evidence="14 15">
    <name type="scientific">Struthio camelus australis</name>
    <dbReference type="NCBI Taxonomy" id="441894"/>
    <lineage>
        <taxon>Eukaryota</taxon>
        <taxon>Metazoa</taxon>
        <taxon>Chordata</taxon>
        <taxon>Craniata</taxon>
        <taxon>Vertebrata</taxon>
        <taxon>Euteleostomi</taxon>
        <taxon>Archelosauria</taxon>
        <taxon>Archosauria</taxon>
        <taxon>Dinosauria</taxon>
        <taxon>Saurischia</taxon>
        <taxon>Theropoda</taxon>
        <taxon>Coelurosauria</taxon>
        <taxon>Aves</taxon>
        <taxon>Palaeognathae</taxon>
        <taxon>Struthioniformes</taxon>
        <taxon>Struthionidae</taxon>
        <taxon>Struthio</taxon>
    </lineage>
</organism>
<evidence type="ECO:0000256" key="5">
    <source>
        <dbReference type="ARBA" id="ARBA00022448"/>
    </source>
</evidence>
<dbReference type="GO" id="GO:0015485">
    <property type="term" value="F:cholesterol binding"/>
    <property type="evidence" value="ECO:0007669"/>
    <property type="project" value="InterPro"/>
</dbReference>
<protein>
    <recommendedName>
        <fullName evidence="4 12">Steroidogenic acute regulatory protein, mitochondrial</fullName>
        <shortName evidence="12">StAR</shortName>
    </recommendedName>
    <alternativeName>
        <fullName evidence="11 12">START domain-containing protein 1</fullName>
    </alternativeName>
</protein>
<keyword evidence="8 12" id="KW-0446">Lipid-binding</keyword>
<dbReference type="GO" id="GO:0120020">
    <property type="term" value="F:cholesterol transfer activity"/>
    <property type="evidence" value="ECO:0007669"/>
    <property type="project" value="InterPro"/>
</dbReference>
<name>A0A093I1A7_STRCA</name>
<keyword evidence="10 12" id="KW-0755">Steroidogenesis</keyword>
<dbReference type="InterPro" id="IPR002913">
    <property type="entry name" value="START_lipid-bd_dom"/>
</dbReference>
<dbReference type="InterPro" id="IPR029866">
    <property type="entry name" value="StAR"/>
</dbReference>
<dbReference type="InterPro" id="IPR000799">
    <property type="entry name" value="StAR-like"/>
</dbReference>
<dbReference type="PANTHER" id="PTHR46489">
    <property type="entry name" value="STEROIDOGENIC ACUTE REGULATORY PROTEIN, MITOCHONDRIAL"/>
    <property type="match status" value="1"/>
</dbReference>
<dbReference type="EMBL" id="KL206697">
    <property type="protein sequence ID" value="KFV84997.1"/>
    <property type="molecule type" value="Genomic_DNA"/>
</dbReference>
<evidence type="ECO:0000256" key="7">
    <source>
        <dbReference type="ARBA" id="ARBA00023055"/>
    </source>
</evidence>
<evidence type="ECO:0000256" key="2">
    <source>
        <dbReference type="ARBA" id="ARBA00004731"/>
    </source>
</evidence>
<dbReference type="CDD" id="cd08905">
    <property type="entry name" value="START_STARD1-like"/>
    <property type="match status" value="1"/>
</dbReference>
<dbReference type="UniPathway" id="UPA00296"/>
<sequence length="273" mass="30356">LSGLRRQAAVAISQELSKLACRSTGPNTWINQVRRRSSLLSSRLEEKPFSEMEMSYIKQGEEALQKSLSILGDQDGWKTETVVDNGDKVLSKVLPDVGKVFRLEVVVDQPLDTVYSELVDKMEQMGDWNPNIKEIKILQKIGKDTVITHEKAAATPGNIVGPRDFVSVRCSKRRGSTCVLAGMSTTYGAMPEQKGFIRHCCSQHTHTLLSLCGAENGPTCMILRPLPGNPSQTKLTWLLSIDLKGWLPKTIINQVLSQTQVDFANHLRERLAQ</sequence>
<dbReference type="SUPFAM" id="SSF55961">
    <property type="entry name" value="Bet v1-like"/>
    <property type="match status" value="1"/>
</dbReference>
<keyword evidence="6 12" id="KW-0809">Transit peptide</keyword>
<evidence type="ECO:0000256" key="4">
    <source>
        <dbReference type="ARBA" id="ARBA00020345"/>
    </source>
</evidence>
<dbReference type="Proteomes" id="UP000053584">
    <property type="component" value="Unassembled WGS sequence"/>
</dbReference>
<feature type="domain" description="START" evidence="13">
    <location>
        <begin position="73"/>
        <end position="273"/>
    </location>
</feature>
<dbReference type="GO" id="GO:0050810">
    <property type="term" value="P:regulation of steroid biosynthetic process"/>
    <property type="evidence" value="ECO:0007669"/>
    <property type="project" value="TreeGrafter"/>
</dbReference>
<evidence type="ECO:0000313" key="15">
    <source>
        <dbReference type="Proteomes" id="UP000053584"/>
    </source>
</evidence>
<dbReference type="Pfam" id="PF01852">
    <property type="entry name" value="START"/>
    <property type="match status" value="1"/>
</dbReference>
<comment type="function">
    <text evidence="12">Plays a key role in steroid hormone synthesis by enhancing the metabolism of cholesterol into pregnenolone. Mediates the transfer of cholesterol from the outer mitochondrial membrane to the inner mitochondrial membrane where it is cleaved to pregnenolone.</text>
</comment>
<comment type="subcellular location">
    <subcellularLocation>
        <location evidence="1 12">Mitochondrion</location>
    </subcellularLocation>
</comment>
<feature type="non-terminal residue" evidence="14">
    <location>
        <position position="1"/>
    </location>
</feature>
<keyword evidence="5 12" id="KW-0813">Transport</keyword>
<dbReference type="PANTHER" id="PTHR46489:SF1">
    <property type="entry name" value="STEROIDOGENIC ACUTE REGULATORY PROTEIN, MITOCHONDRIAL"/>
    <property type="match status" value="1"/>
</dbReference>
<evidence type="ECO:0000256" key="9">
    <source>
        <dbReference type="ARBA" id="ARBA00023128"/>
    </source>
</evidence>
<dbReference type="GO" id="GO:0008203">
    <property type="term" value="P:cholesterol metabolic process"/>
    <property type="evidence" value="ECO:0007669"/>
    <property type="project" value="UniProtKB-UniPathway"/>
</dbReference>
<evidence type="ECO:0000259" key="13">
    <source>
        <dbReference type="PROSITE" id="PS50848"/>
    </source>
</evidence>
<dbReference type="FunFam" id="3.30.530.20:FF:000015">
    <property type="entry name" value="Steroidogenic acute regulatory protein, mitochondrial"/>
    <property type="match status" value="1"/>
</dbReference>
<evidence type="ECO:0000256" key="3">
    <source>
        <dbReference type="ARBA" id="ARBA00011279"/>
    </source>
</evidence>
<evidence type="ECO:0000256" key="12">
    <source>
        <dbReference type="RuleBase" id="RU365007"/>
    </source>
</evidence>
<keyword evidence="7 12" id="KW-0445">Lipid transport</keyword>
<evidence type="ECO:0000256" key="6">
    <source>
        <dbReference type="ARBA" id="ARBA00022946"/>
    </source>
</evidence>
<dbReference type="PRINTS" id="PR00978">
    <property type="entry name" value="STARPROTEIN"/>
</dbReference>
<dbReference type="InterPro" id="IPR023393">
    <property type="entry name" value="START-like_dom_sf"/>
</dbReference>
<dbReference type="GO" id="GO:0005739">
    <property type="term" value="C:mitochondrion"/>
    <property type="evidence" value="ECO:0007669"/>
    <property type="project" value="UniProtKB-SubCell"/>
</dbReference>
<accession>A0A093I1A7</accession>
<dbReference type="Gene3D" id="3.30.530.20">
    <property type="match status" value="1"/>
</dbReference>
<comment type="subunit">
    <text evidence="3">May interact with TSPO.</text>
</comment>
<feature type="non-terminal residue" evidence="14">
    <location>
        <position position="273"/>
    </location>
</feature>
<keyword evidence="15" id="KW-1185">Reference proteome</keyword>
<evidence type="ECO:0000313" key="14">
    <source>
        <dbReference type="EMBL" id="KFV84997.1"/>
    </source>
</evidence>
<dbReference type="PROSITE" id="PS50848">
    <property type="entry name" value="START"/>
    <property type="match status" value="1"/>
</dbReference>
<proteinExistence type="predicted"/>
<comment type="pathway">
    <text evidence="2 12">Steroid metabolism; cholesterol metabolism.</text>
</comment>
<keyword evidence="9 12" id="KW-0496">Mitochondrion</keyword>
<gene>
    <name evidence="14" type="ORF">N308_06863</name>
</gene>
<evidence type="ECO:0000256" key="8">
    <source>
        <dbReference type="ARBA" id="ARBA00023121"/>
    </source>
</evidence>
<dbReference type="GO" id="GO:0006694">
    <property type="term" value="P:steroid biosynthetic process"/>
    <property type="evidence" value="ECO:0007669"/>
    <property type="project" value="UniProtKB-KW"/>
</dbReference>
<dbReference type="AlphaFoldDB" id="A0A093I1A7"/>
<evidence type="ECO:0000256" key="1">
    <source>
        <dbReference type="ARBA" id="ARBA00004173"/>
    </source>
</evidence>